<dbReference type="OMA" id="ERHECVI"/>
<feature type="coiled-coil region" evidence="1">
    <location>
        <begin position="250"/>
        <end position="351"/>
    </location>
</feature>
<accession>A0A5J4YKN1</accession>
<feature type="region of interest" description="Disordered" evidence="2">
    <location>
        <begin position="605"/>
        <end position="625"/>
    </location>
</feature>
<dbReference type="EMBL" id="VRMN01000013">
    <property type="protein sequence ID" value="KAA8491522.1"/>
    <property type="molecule type" value="Genomic_DNA"/>
</dbReference>
<dbReference type="PANTHER" id="PTHR23159">
    <property type="entry name" value="CENTROSOMAL PROTEIN 2"/>
    <property type="match status" value="1"/>
</dbReference>
<gene>
    <name evidence="3" type="ORF">FVE85_2537</name>
</gene>
<reference evidence="4" key="1">
    <citation type="journal article" date="2019" name="Nat. Commun.">
        <title>Expansion of phycobilisome linker gene families in mesophilic red algae.</title>
        <authorList>
            <person name="Lee J."/>
            <person name="Kim D."/>
            <person name="Bhattacharya D."/>
            <person name="Yoon H.S."/>
        </authorList>
    </citation>
    <scope>NUCLEOTIDE SEQUENCE [LARGE SCALE GENOMIC DNA]</scope>
    <source>
        <strain evidence="4">CCMP 1328</strain>
    </source>
</reference>
<dbReference type="Proteomes" id="UP000324585">
    <property type="component" value="Unassembled WGS sequence"/>
</dbReference>
<dbReference type="AlphaFoldDB" id="A0A5J4YKN1"/>
<protein>
    <submittedName>
        <fullName evidence="3">Uncharacterized protein</fullName>
    </submittedName>
</protein>
<feature type="compositionally biased region" description="Low complexity" evidence="2">
    <location>
        <begin position="139"/>
        <end position="152"/>
    </location>
</feature>
<evidence type="ECO:0000313" key="3">
    <source>
        <dbReference type="EMBL" id="KAA8491522.1"/>
    </source>
</evidence>
<evidence type="ECO:0000313" key="4">
    <source>
        <dbReference type="Proteomes" id="UP000324585"/>
    </source>
</evidence>
<organism evidence="3 4">
    <name type="scientific">Porphyridium purpureum</name>
    <name type="common">Red alga</name>
    <name type="synonym">Porphyridium cruentum</name>
    <dbReference type="NCBI Taxonomy" id="35688"/>
    <lineage>
        <taxon>Eukaryota</taxon>
        <taxon>Rhodophyta</taxon>
        <taxon>Bangiophyceae</taxon>
        <taxon>Porphyridiales</taxon>
        <taxon>Porphyridiaceae</taxon>
        <taxon>Porphyridium</taxon>
    </lineage>
</organism>
<feature type="region of interest" description="Disordered" evidence="2">
    <location>
        <begin position="820"/>
        <end position="852"/>
    </location>
</feature>
<feature type="compositionally biased region" description="Polar residues" evidence="2">
    <location>
        <begin position="605"/>
        <end position="616"/>
    </location>
</feature>
<feature type="region of interest" description="Disordered" evidence="2">
    <location>
        <begin position="65"/>
        <end position="84"/>
    </location>
</feature>
<dbReference type="Gene3D" id="1.10.287.1490">
    <property type="match status" value="1"/>
</dbReference>
<keyword evidence="1" id="KW-0175">Coiled coil</keyword>
<proteinExistence type="predicted"/>
<keyword evidence="4" id="KW-1185">Reference proteome</keyword>
<feature type="compositionally biased region" description="Basic and acidic residues" evidence="2">
    <location>
        <begin position="74"/>
        <end position="84"/>
    </location>
</feature>
<feature type="coiled-coil region" evidence="1">
    <location>
        <begin position="471"/>
        <end position="505"/>
    </location>
</feature>
<feature type="coiled-coil region" evidence="1">
    <location>
        <begin position="394"/>
        <end position="446"/>
    </location>
</feature>
<evidence type="ECO:0000256" key="1">
    <source>
        <dbReference type="SAM" id="Coils"/>
    </source>
</evidence>
<evidence type="ECO:0000256" key="2">
    <source>
        <dbReference type="SAM" id="MobiDB-lite"/>
    </source>
</evidence>
<sequence>MSMVDQHAAEPALNQSGEPQTFAVRHDLSAKQTVTPVRKRASLSKNVTPLKTVQAQHMIHSLMKPTISSQNKTLNKENAPDHENLEHARAGVAVTPSSTKYKASPAPSAAKSPGMPVHARAGSRHTSSATAANAPCAPSESSVSKSSNQAKSPLENLKGLNQRMRAEIVRSESEMAAHLEALSKEIALKDEEKRELEASFASELQSLAEERTALAAALETNQEGRRADEQDFIERHRAMNLKITTLEGVIADLEKCKEELLDTVANVELQKLALHEALEHEKERMQQASTEQDALKLELGQLRQERESLEVAHGVVVETMNEQLQALDVQLHGIEQREVEARQLIAELQQRLTESAVALHEKQLLCAQKDEIVSKLHSTQDALRLEVVATHEQLASLEVLLREQRERSEALERNVQEKAVEWSEKHAELRGAKEEVEHQVRKVTEEADILSTGIVEMREQLADTIADKIELESALEVVRGEKRELAGLLEEAHASKTRLRNLNADILKRLNEAVGKCALQEDTIQGLVEEVDGVLRRHATLSAERAAVSESLDVCRAEQDRTRAELDALASAHASLQGAHSDLHSQLKQSHTQLELIKKELEQTSAEKASLHTQLQESKRRNDELSAHIQEAREQAKAQQCENADERDTLMRTIELQEETIHAARARMGELVHDTNELEQERQTHLDAIEILRSETELRDLELARMSEENLALSANLQTVKKECESSKVELAGANERIRRLEREKSTAQALLQQSHKILTMLQAGLSAQQQCGKLKAANEEQYVQGSGGTESSAASVWMQRAAALARLDGGMGCVRSVPTRAAAQNSSTISESSNSNRDNDTTSSFQTAPEN</sequence>
<dbReference type="PANTHER" id="PTHR23159:SF31">
    <property type="entry name" value="CENTROSOME-ASSOCIATED PROTEIN CEP250 ISOFORM X1"/>
    <property type="match status" value="1"/>
</dbReference>
<comment type="caution">
    <text evidence="3">The sequence shown here is derived from an EMBL/GenBank/DDBJ whole genome shotgun (WGS) entry which is preliminary data.</text>
</comment>
<name>A0A5J4YKN1_PORPP</name>
<feature type="region of interest" description="Disordered" evidence="2">
    <location>
        <begin position="93"/>
        <end position="159"/>
    </location>
</feature>
<feature type="compositionally biased region" description="Low complexity" evidence="2">
    <location>
        <begin position="96"/>
        <end position="113"/>
    </location>
</feature>
<feature type="compositionally biased region" description="Low complexity" evidence="2">
    <location>
        <begin position="826"/>
        <end position="845"/>
    </location>
</feature>